<keyword evidence="5 12" id="KW-0418">Kinase</keyword>
<evidence type="ECO:0000256" key="5">
    <source>
        <dbReference type="ARBA" id="ARBA00022777"/>
    </source>
</evidence>
<evidence type="ECO:0000256" key="3">
    <source>
        <dbReference type="ARBA" id="ARBA00022679"/>
    </source>
</evidence>
<dbReference type="PROSITE" id="PS00107">
    <property type="entry name" value="PROTEIN_KINASE_ATP"/>
    <property type="match status" value="1"/>
</dbReference>
<comment type="caution">
    <text evidence="12">The sequence shown here is derived from an EMBL/GenBank/DDBJ whole genome shotgun (WGS) entry which is preliminary data.</text>
</comment>
<dbReference type="SUPFAM" id="SSF56112">
    <property type="entry name" value="Protein kinase-like (PK-like)"/>
    <property type="match status" value="1"/>
</dbReference>
<dbReference type="GO" id="GO:0004674">
    <property type="term" value="F:protein serine/threonine kinase activity"/>
    <property type="evidence" value="ECO:0007669"/>
    <property type="project" value="UniProtKB-KW"/>
</dbReference>
<evidence type="ECO:0000256" key="2">
    <source>
        <dbReference type="ARBA" id="ARBA00022527"/>
    </source>
</evidence>
<dbReference type="PROSITE" id="PS00108">
    <property type="entry name" value="PROTEIN_KINASE_ST"/>
    <property type="match status" value="1"/>
</dbReference>
<organism evidence="12">
    <name type="scientific">Schlesneria paludicola</name>
    <dbReference type="NCBI Taxonomy" id="360056"/>
    <lineage>
        <taxon>Bacteria</taxon>
        <taxon>Pseudomonadati</taxon>
        <taxon>Planctomycetota</taxon>
        <taxon>Planctomycetia</taxon>
        <taxon>Planctomycetales</taxon>
        <taxon>Planctomycetaceae</taxon>
        <taxon>Schlesneria</taxon>
    </lineage>
</organism>
<dbReference type="Gene3D" id="3.30.200.20">
    <property type="entry name" value="Phosphorylase Kinase, domain 1"/>
    <property type="match status" value="1"/>
</dbReference>
<evidence type="ECO:0000256" key="4">
    <source>
        <dbReference type="ARBA" id="ARBA00022741"/>
    </source>
</evidence>
<keyword evidence="6 9" id="KW-0067">ATP-binding</keyword>
<comment type="catalytic activity">
    <reaction evidence="8">
        <text>L-seryl-[protein] + ATP = O-phospho-L-seryl-[protein] + ADP + H(+)</text>
        <dbReference type="Rhea" id="RHEA:17989"/>
        <dbReference type="Rhea" id="RHEA-COMP:9863"/>
        <dbReference type="Rhea" id="RHEA-COMP:11604"/>
        <dbReference type="ChEBI" id="CHEBI:15378"/>
        <dbReference type="ChEBI" id="CHEBI:29999"/>
        <dbReference type="ChEBI" id="CHEBI:30616"/>
        <dbReference type="ChEBI" id="CHEBI:83421"/>
        <dbReference type="ChEBI" id="CHEBI:456216"/>
        <dbReference type="EC" id="2.7.11.1"/>
    </reaction>
</comment>
<reference evidence="12" key="1">
    <citation type="journal article" date="2020" name="mSystems">
        <title>Genome- and Community-Level Interaction Insights into Carbon Utilization and Element Cycling Functions of Hydrothermarchaeota in Hydrothermal Sediment.</title>
        <authorList>
            <person name="Zhou Z."/>
            <person name="Liu Y."/>
            <person name="Xu W."/>
            <person name="Pan J."/>
            <person name="Luo Z.H."/>
            <person name="Li M."/>
        </authorList>
    </citation>
    <scope>NUCLEOTIDE SEQUENCE [LARGE SCALE GENOMIC DNA]</scope>
    <source>
        <strain evidence="12">SpSt-339</strain>
    </source>
</reference>
<dbReference type="PANTHER" id="PTHR43289:SF6">
    <property type="entry name" value="SERINE_THREONINE-PROTEIN KINASE NEKL-3"/>
    <property type="match status" value="1"/>
</dbReference>
<evidence type="ECO:0000259" key="11">
    <source>
        <dbReference type="PROSITE" id="PS50011"/>
    </source>
</evidence>
<keyword evidence="2 12" id="KW-0723">Serine/threonine-protein kinase</keyword>
<evidence type="ECO:0000313" key="12">
    <source>
        <dbReference type="EMBL" id="HEN13841.1"/>
    </source>
</evidence>
<evidence type="ECO:0000256" key="7">
    <source>
        <dbReference type="ARBA" id="ARBA00047899"/>
    </source>
</evidence>
<dbReference type="Pfam" id="PF00069">
    <property type="entry name" value="Pkinase"/>
    <property type="match status" value="1"/>
</dbReference>
<evidence type="ECO:0000256" key="8">
    <source>
        <dbReference type="ARBA" id="ARBA00048679"/>
    </source>
</evidence>
<sequence length="511" mass="55941">MRAEITNPLAAMSTETSPSDSAPPSSTTDLTGRTLGEFQIIRRLGKGGMAEVYLAEQTSLQRQVAIKVLRTEFLSDAAYVKRFKHEATAAGGLNHPNIVQVYSIGEQDGIHFIAQEYVRGGNLRDLMRKRGPLELPLALHLMKQVAAALQVAGAAGIVHRDIKPENILLTKKGEAKVADFGLAQLTQGGERVAMTQVGITMGTPLYMSPEQVAGKPVDHRSDIYSFGAMSYHMLAGRPPFTGESPLAVAVQHLNDKPRSLKEHRPDLPAAVCNLVMQMMAKRREDRYADAQTILTDIKSLQKQLAGKDAGSSELLLGTSQPSRRLKLPSARLLDRPLRQQLLRLGLSGVVVLAAGAGIGWTQRLRDPFLAPLPPPVEVPQQATISGQYFHAMVQGNDEAAWKAVVDYPAGPDGRRDEMERKSAAVRLAIIYLQHDRIDEAAQIFHEFRQIGAADPWRETHGIAGEAIVASLRGNVAQSKQLIDDVDRRTNTLIDAKLKQLLDEARERNSRG</sequence>
<feature type="compositionally biased region" description="Low complexity" evidence="10">
    <location>
        <begin position="13"/>
        <end position="28"/>
    </location>
</feature>
<dbReference type="InterPro" id="IPR008271">
    <property type="entry name" value="Ser/Thr_kinase_AS"/>
</dbReference>
<dbReference type="Gene3D" id="1.10.510.10">
    <property type="entry name" value="Transferase(Phosphotransferase) domain 1"/>
    <property type="match status" value="1"/>
</dbReference>
<feature type="domain" description="Protein kinase" evidence="11">
    <location>
        <begin position="38"/>
        <end position="304"/>
    </location>
</feature>
<evidence type="ECO:0000256" key="9">
    <source>
        <dbReference type="PROSITE-ProRule" id="PRU10141"/>
    </source>
</evidence>
<dbReference type="EC" id="2.7.11.1" evidence="1"/>
<name>A0A7C2JYK7_9PLAN</name>
<dbReference type="EMBL" id="DSOK01000002">
    <property type="protein sequence ID" value="HEN13841.1"/>
    <property type="molecule type" value="Genomic_DNA"/>
</dbReference>
<dbReference type="InterPro" id="IPR000719">
    <property type="entry name" value="Prot_kinase_dom"/>
</dbReference>
<proteinExistence type="predicted"/>
<dbReference type="SMART" id="SM00220">
    <property type="entry name" value="S_TKc"/>
    <property type="match status" value="1"/>
</dbReference>
<dbReference type="InterPro" id="IPR011009">
    <property type="entry name" value="Kinase-like_dom_sf"/>
</dbReference>
<keyword evidence="4 9" id="KW-0547">Nucleotide-binding</keyword>
<dbReference type="FunFam" id="1.10.510.10:FF:000021">
    <property type="entry name" value="Serine/threonine protein kinase"/>
    <property type="match status" value="1"/>
</dbReference>
<protein>
    <recommendedName>
        <fullName evidence="1">non-specific serine/threonine protein kinase</fullName>
        <ecNumber evidence="1">2.7.11.1</ecNumber>
    </recommendedName>
</protein>
<gene>
    <name evidence="12" type="ORF">ENQ76_00020</name>
</gene>
<evidence type="ECO:0000256" key="10">
    <source>
        <dbReference type="SAM" id="MobiDB-lite"/>
    </source>
</evidence>
<evidence type="ECO:0000256" key="6">
    <source>
        <dbReference type="ARBA" id="ARBA00022840"/>
    </source>
</evidence>
<keyword evidence="3" id="KW-0808">Transferase</keyword>
<dbReference type="GO" id="GO:0005524">
    <property type="term" value="F:ATP binding"/>
    <property type="evidence" value="ECO:0007669"/>
    <property type="project" value="UniProtKB-UniRule"/>
</dbReference>
<dbReference type="InterPro" id="IPR017441">
    <property type="entry name" value="Protein_kinase_ATP_BS"/>
</dbReference>
<evidence type="ECO:0000256" key="1">
    <source>
        <dbReference type="ARBA" id="ARBA00012513"/>
    </source>
</evidence>
<dbReference type="FunFam" id="3.30.200.20:FF:000035">
    <property type="entry name" value="Serine/threonine protein kinase Stk1"/>
    <property type="match status" value="1"/>
</dbReference>
<dbReference type="AlphaFoldDB" id="A0A7C2JYK7"/>
<dbReference type="PANTHER" id="PTHR43289">
    <property type="entry name" value="MITOGEN-ACTIVATED PROTEIN KINASE KINASE KINASE 20-RELATED"/>
    <property type="match status" value="1"/>
</dbReference>
<feature type="binding site" evidence="9">
    <location>
        <position position="67"/>
    </location>
    <ligand>
        <name>ATP</name>
        <dbReference type="ChEBI" id="CHEBI:30616"/>
    </ligand>
</feature>
<dbReference type="CDD" id="cd14014">
    <property type="entry name" value="STKc_PknB_like"/>
    <property type="match status" value="1"/>
</dbReference>
<dbReference type="PROSITE" id="PS50011">
    <property type="entry name" value="PROTEIN_KINASE_DOM"/>
    <property type="match status" value="1"/>
</dbReference>
<accession>A0A7C2JYK7</accession>
<feature type="region of interest" description="Disordered" evidence="10">
    <location>
        <begin position="1"/>
        <end position="31"/>
    </location>
</feature>
<comment type="catalytic activity">
    <reaction evidence="7">
        <text>L-threonyl-[protein] + ATP = O-phospho-L-threonyl-[protein] + ADP + H(+)</text>
        <dbReference type="Rhea" id="RHEA:46608"/>
        <dbReference type="Rhea" id="RHEA-COMP:11060"/>
        <dbReference type="Rhea" id="RHEA-COMP:11605"/>
        <dbReference type="ChEBI" id="CHEBI:15378"/>
        <dbReference type="ChEBI" id="CHEBI:30013"/>
        <dbReference type="ChEBI" id="CHEBI:30616"/>
        <dbReference type="ChEBI" id="CHEBI:61977"/>
        <dbReference type="ChEBI" id="CHEBI:456216"/>
        <dbReference type="EC" id="2.7.11.1"/>
    </reaction>
</comment>